<evidence type="ECO:0000313" key="6">
    <source>
        <dbReference type="EMBL" id="MYM33959.1"/>
    </source>
</evidence>
<dbReference type="RefSeq" id="WP_160989367.1">
    <property type="nucleotide sequence ID" value="NZ_WWCO01000004.1"/>
</dbReference>
<keyword evidence="3" id="KW-0238">DNA-binding</keyword>
<dbReference type="Proteomes" id="UP000474565">
    <property type="component" value="Unassembled WGS sequence"/>
</dbReference>
<evidence type="ECO:0000256" key="1">
    <source>
        <dbReference type="ARBA" id="ARBA00009437"/>
    </source>
</evidence>
<dbReference type="GO" id="GO:0005829">
    <property type="term" value="C:cytosol"/>
    <property type="evidence" value="ECO:0007669"/>
    <property type="project" value="TreeGrafter"/>
</dbReference>
<dbReference type="PANTHER" id="PTHR30419">
    <property type="entry name" value="HTH-TYPE TRANSCRIPTIONAL REGULATOR YBHD"/>
    <property type="match status" value="1"/>
</dbReference>
<feature type="domain" description="HTH lysR-type" evidence="5">
    <location>
        <begin position="14"/>
        <end position="71"/>
    </location>
</feature>
<dbReference type="Pfam" id="PF00126">
    <property type="entry name" value="HTH_1"/>
    <property type="match status" value="1"/>
</dbReference>
<keyword evidence="4" id="KW-0804">Transcription</keyword>
<dbReference type="SUPFAM" id="SSF46785">
    <property type="entry name" value="Winged helix' DNA-binding domain"/>
    <property type="match status" value="1"/>
</dbReference>
<evidence type="ECO:0000313" key="9">
    <source>
        <dbReference type="Proteomes" id="UP000474565"/>
    </source>
</evidence>
<dbReference type="PANTHER" id="PTHR30419:SF8">
    <property type="entry name" value="NITROGEN ASSIMILATION TRANSCRIPTIONAL ACTIVATOR-RELATED"/>
    <property type="match status" value="1"/>
</dbReference>
<dbReference type="Pfam" id="PF03466">
    <property type="entry name" value="LysR_substrate"/>
    <property type="match status" value="1"/>
</dbReference>
<dbReference type="InterPro" id="IPR000847">
    <property type="entry name" value="LysR_HTH_N"/>
</dbReference>
<dbReference type="InterPro" id="IPR005119">
    <property type="entry name" value="LysR_subst-bd"/>
</dbReference>
<dbReference type="PRINTS" id="PR00039">
    <property type="entry name" value="HTHLYSR"/>
</dbReference>
<evidence type="ECO:0000313" key="7">
    <source>
        <dbReference type="EMBL" id="MYM82141.1"/>
    </source>
</evidence>
<proteinExistence type="inferred from homology"/>
<protein>
    <submittedName>
        <fullName evidence="7">LysR family transcriptional regulator</fullName>
    </submittedName>
</protein>
<keyword evidence="8" id="KW-1185">Reference proteome</keyword>
<comment type="caution">
    <text evidence="7">The sequence shown here is derived from an EMBL/GenBank/DDBJ whole genome shotgun (WGS) entry which is preliminary data.</text>
</comment>
<evidence type="ECO:0000259" key="5">
    <source>
        <dbReference type="PROSITE" id="PS50931"/>
    </source>
</evidence>
<dbReference type="SUPFAM" id="SSF53850">
    <property type="entry name" value="Periplasmic binding protein-like II"/>
    <property type="match status" value="1"/>
</dbReference>
<dbReference type="GO" id="GO:0003677">
    <property type="term" value="F:DNA binding"/>
    <property type="evidence" value="ECO:0007669"/>
    <property type="project" value="UniProtKB-KW"/>
</dbReference>
<dbReference type="InterPro" id="IPR050950">
    <property type="entry name" value="HTH-type_LysR_regulators"/>
</dbReference>
<accession>A0A6L8MIR7</accession>
<keyword evidence="2" id="KW-0805">Transcription regulation</keyword>
<reference evidence="8 9" key="1">
    <citation type="submission" date="2019-12" db="EMBL/GenBank/DDBJ databases">
        <title>Novel species isolated from a subtropical stream in China.</title>
        <authorList>
            <person name="Lu H."/>
        </authorList>
    </citation>
    <scope>NUCLEOTIDE SEQUENCE [LARGE SCALE GENOMIC DNA]</scope>
    <source>
        <strain evidence="7 9">FT50W</strain>
        <strain evidence="6 8">FT94W</strain>
    </source>
</reference>
<dbReference type="InterPro" id="IPR036390">
    <property type="entry name" value="WH_DNA-bd_sf"/>
</dbReference>
<sequence>MTDSRSDRFVRSHLKTRHLVLLVELGRHGSIAHAAQAANLTQPGASKLLGELEHALGVQLFERLSRGVAPTWYGKVLIRRAGAALAEMDAAHQEVMELLSGLRGRVGVGTVLAPATGLVPKAINLLKERHARVHVAVKMSTSKVLVERLRGGELDLVVGRILDTEAADELNFEPLTDEPHLLIARASHPLMSRAGLKLEDLMEQCWILPPAGSILRDRLTALFLSHGLEQPPETVETLDMPVVASLLLNNDMVVALPAEAVQPYLDAGLLRALPFELGVSMDSFGIVTRKRHQLSPGAEAMLLALRDAAARIYPHYRAPTSPSPAD</sequence>
<dbReference type="Gene3D" id="1.10.10.10">
    <property type="entry name" value="Winged helix-like DNA-binding domain superfamily/Winged helix DNA-binding domain"/>
    <property type="match status" value="1"/>
</dbReference>
<evidence type="ECO:0000256" key="4">
    <source>
        <dbReference type="ARBA" id="ARBA00023163"/>
    </source>
</evidence>
<evidence type="ECO:0000256" key="2">
    <source>
        <dbReference type="ARBA" id="ARBA00023015"/>
    </source>
</evidence>
<dbReference type="Proteomes" id="UP000449678">
    <property type="component" value="Unassembled WGS sequence"/>
</dbReference>
<evidence type="ECO:0000313" key="8">
    <source>
        <dbReference type="Proteomes" id="UP000449678"/>
    </source>
</evidence>
<evidence type="ECO:0000256" key="3">
    <source>
        <dbReference type="ARBA" id="ARBA00023125"/>
    </source>
</evidence>
<name>A0A6L8MIR7_9BURK</name>
<dbReference type="EMBL" id="WWCP01000008">
    <property type="protein sequence ID" value="MYM82141.1"/>
    <property type="molecule type" value="Genomic_DNA"/>
</dbReference>
<gene>
    <name evidence="6" type="ORF">GTP38_06355</name>
    <name evidence="7" type="ORF">GTP44_09275</name>
</gene>
<dbReference type="EMBL" id="WWCO01000004">
    <property type="protein sequence ID" value="MYM33959.1"/>
    <property type="molecule type" value="Genomic_DNA"/>
</dbReference>
<comment type="similarity">
    <text evidence="1">Belongs to the LysR transcriptional regulatory family.</text>
</comment>
<dbReference type="Gene3D" id="3.40.190.10">
    <property type="entry name" value="Periplasmic binding protein-like II"/>
    <property type="match status" value="2"/>
</dbReference>
<dbReference type="PROSITE" id="PS50931">
    <property type="entry name" value="HTH_LYSR"/>
    <property type="match status" value="1"/>
</dbReference>
<dbReference type="AlphaFoldDB" id="A0A6L8MIR7"/>
<dbReference type="GO" id="GO:0003700">
    <property type="term" value="F:DNA-binding transcription factor activity"/>
    <property type="evidence" value="ECO:0007669"/>
    <property type="project" value="InterPro"/>
</dbReference>
<dbReference type="InterPro" id="IPR036388">
    <property type="entry name" value="WH-like_DNA-bd_sf"/>
</dbReference>
<organism evidence="7 9">
    <name type="scientific">Duganella lactea</name>
    <dbReference type="NCBI Taxonomy" id="2692173"/>
    <lineage>
        <taxon>Bacteria</taxon>
        <taxon>Pseudomonadati</taxon>
        <taxon>Pseudomonadota</taxon>
        <taxon>Betaproteobacteria</taxon>
        <taxon>Burkholderiales</taxon>
        <taxon>Oxalobacteraceae</taxon>
        <taxon>Telluria group</taxon>
        <taxon>Duganella</taxon>
    </lineage>
</organism>